<keyword evidence="7" id="KW-1185">Reference proteome</keyword>
<organism evidence="6 7">
    <name type="scientific">Acidihalobacter prosperus</name>
    <dbReference type="NCBI Taxonomy" id="160660"/>
    <lineage>
        <taxon>Bacteria</taxon>
        <taxon>Pseudomonadati</taxon>
        <taxon>Pseudomonadota</taxon>
        <taxon>Gammaproteobacteria</taxon>
        <taxon>Chromatiales</taxon>
        <taxon>Ectothiorhodospiraceae</taxon>
        <taxon>Acidihalobacter</taxon>
    </lineage>
</organism>
<dbReference type="EMBL" id="JQSG02000003">
    <property type="protein sequence ID" value="OBS09196.1"/>
    <property type="molecule type" value="Genomic_DNA"/>
</dbReference>
<dbReference type="Pfam" id="PF00027">
    <property type="entry name" value="cNMP_binding"/>
    <property type="match status" value="1"/>
</dbReference>
<dbReference type="SMART" id="SM00419">
    <property type="entry name" value="HTH_CRP"/>
    <property type="match status" value="1"/>
</dbReference>
<keyword evidence="1" id="KW-0805">Transcription regulation</keyword>
<dbReference type="Proteomes" id="UP000029273">
    <property type="component" value="Unassembled WGS sequence"/>
</dbReference>
<protein>
    <recommendedName>
        <fullName evidence="8">Crp/Fnr family transcriptional regulator</fullName>
    </recommendedName>
</protein>
<feature type="domain" description="HTH crp-type" evidence="5">
    <location>
        <begin position="134"/>
        <end position="207"/>
    </location>
</feature>
<keyword evidence="3" id="KW-0804">Transcription</keyword>
<evidence type="ECO:0000313" key="7">
    <source>
        <dbReference type="Proteomes" id="UP000029273"/>
    </source>
</evidence>
<dbReference type="GO" id="GO:0003700">
    <property type="term" value="F:DNA-binding transcription factor activity"/>
    <property type="evidence" value="ECO:0007669"/>
    <property type="project" value="TreeGrafter"/>
</dbReference>
<dbReference type="GO" id="GO:0003677">
    <property type="term" value="F:DNA binding"/>
    <property type="evidence" value="ECO:0007669"/>
    <property type="project" value="UniProtKB-KW"/>
</dbReference>
<evidence type="ECO:0000259" key="4">
    <source>
        <dbReference type="PROSITE" id="PS50042"/>
    </source>
</evidence>
<dbReference type="SMART" id="SM00100">
    <property type="entry name" value="cNMP"/>
    <property type="match status" value="1"/>
</dbReference>
<dbReference type="CDD" id="cd00038">
    <property type="entry name" value="CAP_ED"/>
    <property type="match status" value="1"/>
</dbReference>
<evidence type="ECO:0000256" key="1">
    <source>
        <dbReference type="ARBA" id="ARBA00023015"/>
    </source>
</evidence>
<dbReference type="SUPFAM" id="SSF46785">
    <property type="entry name" value="Winged helix' DNA-binding domain"/>
    <property type="match status" value="1"/>
</dbReference>
<dbReference type="InterPro" id="IPR036388">
    <property type="entry name" value="WH-like_DNA-bd_sf"/>
</dbReference>
<dbReference type="Pfam" id="PF13545">
    <property type="entry name" value="HTH_Crp_2"/>
    <property type="match status" value="1"/>
</dbReference>
<accession>A0A1A6C3Q9</accession>
<dbReference type="PANTHER" id="PTHR24567">
    <property type="entry name" value="CRP FAMILY TRANSCRIPTIONAL REGULATORY PROTEIN"/>
    <property type="match status" value="1"/>
</dbReference>
<evidence type="ECO:0000256" key="2">
    <source>
        <dbReference type="ARBA" id="ARBA00023125"/>
    </source>
</evidence>
<comment type="caution">
    <text evidence="6">The sequence shown here is derived from an EMBL/GenBank/DDBJ whole genome shotgun (WGS) entry which is preliminary data.</text>
</comment>
<gene>
    <name evidence="6" type="ORF">Thpro_021524</name>
</gene>
<dbReference type="PANTHER" id="PTHR24567:SF75">
    <property type="entry name" value="FUMARATE AND NITRATE REDUCTION REGULATORY PROTEIN"/>
    <property type="match status" value="1"/>
</dbReference>
<dbReference type="PRINTS" id="PR00034">
    <property type="entry name" value="HTHCRP"/>
</dbReference>
<dbReference type="InterPro" id="IPR014710">
    <property type="entry name" value="RmlC-like_jellyroll"/>
</dbReference>
<evidence type="ECO:0008006" key="8">
    <source>
        <dbReference type="Google" id="ProtNLM"/>
    </source>
</evidence>
<evidence type="ECO:0000256" key="3">
    <source>
        <dbReference type="ARBA" id="ARBA00023163"/>
    </source>
</evidence>
<name>A0A1A6C3Q9_9GAMM</name>
<dbReference type="PROSITE" id="PS51063">
    <property type="entry name" value="HTH_CRP_2"/>
    <property type="match status" value="1"/>
</dbReference>
<evidence type="ECO:0000313" key="6">
    <source>
        <dbReference type="EMBL" id="OBS09196.1"/>
    </source>
</evidence>
<dbReference type="GO" id="GO:0005829">
    <property type="term" value="C:cytosol"/>
    <property type="evidence" value="ECO:0007669"/>
    <property type="project" value="TreeGrafter"/>
</dbReference>
<reference evidence="6 7" key="1">
    <citation type="journal article" date="2014" name="Genome Announc.">
        <title>Draft Genome Sequence of the Iron-Oxidizing, Acidophilic, and Halotolerant 'Thiobacillus prosperus' Type Strain DSM 5130.</title>
        <authorList>
            <person name="Ossandon F.J."/>
            <person name="Cardenas J.P."/>
            <person name="Corbett M."/>
            <person name="Quatrini R."/>
            <person name="Holmes D.S."/>
            <person name="Watkin E."/>
        </authorList>
    </citation>
    <scope>NUCLEOTIDE SEQUENCE [LARGE SCALE GENOMIC DNA]</scope>
    <source>
        <strain evidence="6 7">DSM 5130</strain>
    </source>
</reference>
<dbReference type="Gene3D" id="1.10.10.10">
    <property type="entry name" value="Winged helix-like DNA-binding domain superfamily/Winged helix DNA-binding domain"/>
    <property type="match status" value="1"/>
</dbReference>
<dbReference type="AlphaFoldDB" id="A0A1A6C3Q9"/>
<sequence>MAAFPADDLESLKGHVRALRPVRRGDTFYRAGEAASRLLIVHAGSARISLSRQGGREMICDYYLPGDTLGLEALHTGTHTATCVALETTQVCELSRNSLMRLAGRHPDLRERICLQMNRALVRSQHHQLDIATKSSEQRLAGFLIDVSMRLGERGYSTHSYRLPLTRLEIANHLGMRTETLSRLLADFRRRGLITLAGREIDLLQREGLSRLAGD</sequence>
<evidence type="ECO:0000259" key="5">
    <source>
        <dbReference type="PROSITE" id="PS51063"/>
    </source>
</evidence>
<dbReference type="SUPFAM" id="SSF51206">
    <property type="entry name" value="cAMP-binding domain-like"/>
    <property type="match status" value="1"/>
</dbReference>
<dbReference type="InterPro" id="IPR050397">
    <property type="entry name" value="Env_Response_Regulators"/>
</dbReference>
<dbReference type="Gene3D" id="2.60.120.10">
    <property type="entry name" value="Jelly Rolls"/>
    <property type="match status" value="1"/>
</dbReference>
<dbReference type="InterPro" id="IPR012318">
    <property type="entry name" value="HTH_CRP"/>
</dbReference>
<feature type="domain" description="Cyclic nucleotide-binding" evidence="4">
    <location>
        <begin position="25"/>
        <end position="120"/>
    </location>
</feature>
<dbReference type="InterPro" id="IPR018490">
    <property type="entry name" value="cNMP-bd_dom_sf"/>
</dbReference>
<keyword evidence="2" id="KW-0238">DNA-binding</keyword>
<proteinExistence type="predicted"/>
<dbReference type="PROSITE" id="PS50042">
    <property type="entry name" value="CNMP_BINDING_3"/>
    <property type="match status" value="1"/>
</dbReference>
<dbReference type="InterPro" id="IPR000595">
    <property type="entry name" value="cNMP-bd_dom"/>
</dbReference>
<dbReference type="InterPro" id="IPR036390">
    <property type="entry name" value="WH_DNA-bd_sf"/>
</dbReference>